<evidence type="ECO:0000313" key="2">
    <source>
        <dbReference type="Proteomes" id="UP000308836"/>
    </source>
</evidence>
<organism evidence="1 2">
    <name type="scientific">Dubosiella muris</name>
    <dbReference type="NCBI Taxonomy" id="3038133"/>
    <lineage>
        <taxon>Bacteria</taxon>
        <taxon>Bacillati</taxon>
        <taxon>Bacillota</taxon>
        <taxon>Erysipelotrichia</taxon>
        <taxon>Erysipelotrichales</taxon>
        <taxon>Erysipelotrichaceae</taxon>
        <taxon>Dubosiella</taxon>
    </lineage>
</organism>
<gene>
    <name evidence="1" type="ORF">E5336_07080</name>
</gene>
<comment type="caution">
    <text evidence="1">The sequence shown here is derived from an EMBL/GenBank/DDBJ whole genome shotgun (WGS) entry which is preliminary data.</text>
</comment>
<proteinExistence type="predicted"/>
<evidence type="ECO:0000313" key="1">
    <source>
        <dbReference type="EMBL" id="TGY65737.1"/>
    </source>
</evidence>
<dbReference type="EC" id="5.2.1.8" evidence="1"/>
<sequence length="404" mass="45773">MDKKINKPNKDTVLIEAVVAKADLDEVIKNVAESQKSEDEAANLESAKQFEAMQLIQEAIIEEGLKLATQPEIEFKEEKDGDLRITVACTLVPDVNLGKYTGFEVLKEEVSVSDEEVLEYVNQQIQSQDMWEDVDRPAQDGDQVVIDFIGVKDGVPFDGGSAENYPLILGSHSFIPGFEEQLIGIQKGEQKEINVSFPEDYFEASLAGAPVVFQVTCHAVKEKIAPQLDDAFIEKLGLENVKTVEEFKATSKEHMREIKEQEAKNKQAIEILDKVVADAQVEVPQKMIDQQVDQQLNELKGQLQQYGMQFDQYMQMAQTTEEEFRKQLEPQAVTQIKQALILIAIAEKEKIEATQEEIAQEYELMSNLYHMPAEQLQMFISDDVIRPQIVQRKTLDFLTKNNSK</sequence>
<keyword evidence="2" id="KW-1185">Reference proteome</keyword>
<reference evidence="1" key="1">
    <citation type="submission" date="2019-04" db="EMBL/GenBank/DDBJ databases">
        <title>Microbes associate with the intestines of laboratory mice.</title>
        <authorList>
            <person name="Navarre W."/>
            <person name="Wong E."/>
            <person name="Huang K."/>
            <person name="Tropini C."/>
            <person name="Ng K."/>
            <person name="Yu B."/>
        </authorList>
    </citation>
    <scope>NUCLEOTIDE SEQUENCE</scope>
    <source>
        <strain evidence="1">NM09_H32</strain>
    </source>
</reference>
<name>A0AC61R6S2_9FIRM</name>
<accession>A0AC61R6S2</accession>
<dbReference type="Proteomes" id="UP000308836">
    <property type="component" value="Unassembled WGS sequence"/>
</dbReference>
<keyword evidence="1" id="KW-0413">Isomerase</keyword>
<protein>
    <submittedName>
        <fullName evidence="1">Trigger factor</fullName>
        <ecNumber evidence="1">5.2.1.8</ecNumber>
    </submittedName>
</protein>
<dbReference type="EMBL" id="SRYG01000013">
    <property type="protein sequence ID" value="TGY65737.1"/>
    <property type="molecule type" value="Genomic_DNA"/>
</dbReference>